<gene>
    <name evidence="1" type="ORF">N7472_003009</name>
</gene>
<comment type="caution">
    <text evidence="1">The sequence shown here is derived from an EMBL/GenBank/DDBJ whole genome shotgun (WGS) entry which is preliminary data.</text>
</comment>
<keyword evidence="2" id="KW-1185">Reference proteome</keyword>
<dbReference type="Proteomes" id="UP001150879">
    <property type="component" value="Unassembled WGS sequence"/>
</dbReference>
<sequence length="215" mass="23926">MTLEKDFLVPVQDPEIDGAARLAELLRDAGISSALWGVNAAGCYGGGLCPLLTGSQDIEIVINEADQARTYELLCSYGCRPSQPLSDESALCLDDFEKWCELALHYKYYDRRRLRICAPIYELPKTGDSFNDSFYPFIIVYTAERMGLPAVPPLSKIEACTDSKNKISSHKEAASHQEAKRHRDYILISCLPHYILGSHESQSSLLAPEFSLLCS</sequence>
<name>A0A9W9MS84_9EURO</name>
<evidence type="ECO:0000313" key="2">
    <source>
        <dbReference type="Proteomes" id="UP001150879"/>
    </source>
</evidence>
<proteinExistence type="predicted"/>
<dbReference type="OrthoDB" id="4520106at2759"/>
<dbReference type="EMBL" id="JAPQKP010000002">
    <property type="protein sequence ID" value="KAJ5206561.1"/>
    <property type="molecule type" value="Genomic_DNA"/>
</dbReference>
<dbReference type="AlphaFoldDB" id="A0A9W9MS84"/>
<protein>
    <submittedName>
        <fullName evidence="1">Uncharacterized protein</fullName>
    </submittedName>
</protein>
<organism evidence="1 2">
    <name type="scientific">Penicillium cf. griseofulvum</name>
    <dbReference type="NCBI Taxonomy" id="2972120"/>
    <lineage>
        <taxon>Eukaryota</taxon>
        <taxon>Fungi</taxon>
        <taxon>Dikarya</taxon>
        <taxon>Ascomycota</taxon>
        <taxon>Pezizomycotina</taxon>
        <taxon>Eurotiomycetes</taxon>
        <taxon>Eurotiomycetidae</taxon>
        <taxon>Eurotiales</taxon>
        <taxon>Aspergillaceae</taxon>
        <taxon>Penicillium</taxon>
    </lineage>
</organism>
<reference evidence="1" key="1">
    <citation type="submission" date="2022-11" db="EMBL/GenBank/DDBJ databases">
        <authorList>
            <person name="Petersen C."/>
        </authorList>
    </citation>
    <scope>NUCLEOTIDE SEQUENCE</scope>
    <source>
        <strain evidence="1">IBT 16849</strain>
    </source>
</reference>
<accession>A0A9W9MS84</accession>
<reference evidence="1" key="2">
    <citation type="journal article" date="2023" name="IMA Fungus">
        <title>Comparative genomic study of the Penicillium genus elucidates a diverse pangenome and 15 lateral gene transfer events.</title>
        <authorList>
            <person name="Petersen C."/>
            <person name="Sorensen T."/>
            <person name="Nielsen M.R."/>
            <person name="Sondergaard T.E."/>
            <person name="Sorensen J.L."/>
            <person name="Fitzpatrick D.A."/>
            <person name="Frisvad J.C."/>
            <person name="Nielsen K.L."/>
        </authorList>
    </citation>
    <scope>NUCLEOTIDE SEQUENCE</scope>
    <source>
        <strain evidence="1">IBT 16849</strain>
    </source>
</reference>
<evidence type="ECO:0000313" key="1">
    <source>
        <dbReference type="EMBL" id="KAJ5206561.1"/>
    </source>
</evidence>